<accession>I0YLY3</accession>
<reference evidence="3 4" key="1">
    <citation type="journal article" date="2012" name="Genome Biol.">
        <title>The genome of the polar eukaryotic microalga coccomyxa subellipsoidea reveals traits of cold adaptation.</title>
        <authorList>
            <person name="Blanc G."/>
            <person name="Agarkova I."/>
            <person name="Grimwood J."/>
            <person name="Kuo A."/>
            <person name="Brueggeman A."/>
            <person name="Dunigan D."/>
            <person name="Gurnon J."/>
            <person name="Ladunga I."/>
            <person name="Lindquist E."/>
            <person name="Lucas S."/>
            <person name="Pangilinan J."/>
            <person name="Proschold T."/>
            <person name="Salamov A."/>
            <person name="Schmutz J."/>
            <person name="Weeks D."/>
            <person name="Yamada T."/>
            <person name="Claverie J.M."/>
            <person name="Grigoriev I."/>
            <person name="Van Etten J."/>
            <person name="Lomsadze A."/>
            <person name="Borodovsky M."/>
        </authorList>
    </citation>
    <scope>NUCLEOTIDE SEQUENCE [LARGE SCALE GENOMIC DNA]</scope>
    <source>
        <strain evidence="3 4">C-169</strain>
    </source>
</reference>
<dbReference type="Proteomes" id="UP000007264">
    <property type="component" value="Unassembled WGS sequence"/>
</dbReference>
<dbReference type="GeneID" id="17037342"/>
<organism evidence="3 4">
    <name type="scientific">Coccomyxa subellipsoidea (strain C-169)</name>
    <name type="common">Green microalga</name>
    <dbReference type="NCBI Taxonomy" id="574566"/>
    <lineage>
        <taxon>Eukaryota</taxon>
        <taxon>Viridiplantae</taxon>
        <taxon>Chlorophyta</taxon>
        <taxon>core chlorophytes</taxon>
        <taxon>Trebouxiophyceae</taxon>
        <taxon>Trebouxiophyceae incertae sedis</taxon>
        <taxon>Coccomyxaceae</taxon>
        <taxon>Coccomyxa</taxon>
        <taxon>Coccomyxa subellipsoidea</taxon>
    </lineage>
</organism>
<evidence type="ECO:0000256" key="1">
    <source>
        <dbReference type="SAM" id="Phobius"/>
    </source>
</evidence>
<keyword evidence="1" id="KW-0472">Membrane</keyword>
<evidence type="ECO:0000259" key="2">
    <source>
        <dbReference type="Pfam" id="PF01145"/>
    </source>
</evidence>
<feature type="transmembrane region" description="Helical" evidence="1">
    <location>
        <begin position="6"/>
        <end position="32"/>
    </location>
</feature>
<keyword evidence="1" id="KW-1133">Transmembrane helix</keyword>
<dbReference type="InterPro" id="IPR001107">
    <property type="entry name" value="Band_7"/>
</dbReference>
<dbReference type="EMBL" id="AGSI01000019">
    <property type="protein sequence ID" value="EIE19402.1"/>
    <property type="molecule type" value="Genomic_DNA"/>
</dbReference>
<sequence>MAGGGAFAAGFGGSCVLTSVAFIVLFLIIGFAKSFHRLDSTEMAVTWSPFTRQLLGVKEAGLYFRLIVEMLATFQYQIVKKDLMQLTKQYRDFDKYHQVMHAAADRAIHYACAQFNVGQFQSQRIDVQAATRQKMQLLVHDLLRADIMDVQLKNVQPPDAWKGAVASKQKAQQDILLAYNERDQALAKANRDLQLAQQTATILMQEAQTNATVIMQRAVNEAAAIRRTYQEQAEIAANITKTNGLSIDGYIAYLQNRLFEQQSSLDIAMDAPQADLVSSTAG</sequence>
<evidence type="ECO:0000313" key="3">
    <source>
        <dbReference type="EMBL" id="EIE19402.1"/>
    </source>
</evidence>
<gene>
    <name evidence="3" type="ORF">COCSUDRAFT_58690</name>
</gene>
<dbReference type="KEGG" id="csl:COCSUDRAFT_58690"/>
<keyword evidence="4" id="KW-1185">Reference proteome</keyword>
<dbReference type="OrthoDB" id="565025at2759"/>
<name>I0YLY3_COCSC</name>
<keyword evidence="1" id="KW-0812">Transmembrane</keyword>
<evidence type="ECO:0000313" key="4">
    <source>
        <dbReference type="Proteomes" id="UP000007264"/>
    </source>
</evidence>
<dbReference type="eggNOG" id="ENOG502R68S">
    <property type="taxonomic scope" value="Eukaryota"/>
</dbReference>
<dbReference type="RefSeq" id="XP_005643946.1">
    <property type="nucleotide sequence ID" value="XM_005643889.1"/>
</dbReference>
<comment type="caution">
    <text evidence="3">The sequence shown here is derived from an EMBL/GenBank/DDBJ whole genome shotgun (WGS) entry which is preliminary data.</text>
</comment>
<proteinExistence type="predicted"/>
<dbReference type="Pfam" id="PF01145">
    <property type="entry name" value="Band_7"/>
    <property type="match status" value="1"/>
</dbReference>
<feature type="domain" description="Band 7" evidence="2">
    <location>
        <begin position="28"/>
        <end position="185"/>
    </location>
</feature>
<dbReference type="STRING" id="574566.I0YLY3"/>
<protein>
    <recommendedName>
        <fullName evidence="2">Band 7 domain-containing protein</fullName>
    </recommendedName>
</protein>
<dbReference type="AlphaFoldDB" id="I0YLY3"/>